<name>A0A4R4KBU3_9BACT</name>
<organism evidence="2 3">
    <name type="scientific">Arundinibacter roseus</name>
    <dbReference type="NCBI Taxonomy" id="2070510"/>
    <lineage>
        <taxon>Bacteria</taxon>
        <taxon>Pseudomonadati</taxon>
        <taxon>Bacteroidota</taxon>
        <taxon>Cytophagia</taxon>
        <taxon>Cytophagales</taxon>
        <taxon>Spirosomataceae</taxon>
        <taxon>Arundinibacter</taxon>
    </lineage>
</organism>
<dbReference type="AlphaFoldDB" id="A0A4R4KBU3"/>
<evidence type="ECO:0000313" key="2">
    <source>
        <dbReference type="EMBL" id="TDB65300.1"/>
    </source>
</evidence>
<dbReference type="OrthoDB" id="6307329at2"/>
<dbReference type="Gene3D" id="3.90.550.10">
    <property type="entry name" value="Spore Coat Polysaccharide Biosynthesis Protein SpsA, Chain A"/>
    <property type="match status" value="1"/>
</dbReference>
<evidence type="ECO:0000259" key="1">
    <source>
        <dbReference type="Pfam" id="PF00535"/>
    </source>
</evidence>
<dbReference type="RefSeq" id="WP_132117638.1">
    <property type="nucleotide sequence ID" value="NZ_SMJU01000006.1"/>
</dbReference>
<dbReference type="InterPro" id="IPR001173">
    <property type="entry name" value="Glyco_trans_2-like"/>
</dbReference>
<sequence>MKVSVIMPSFLGEYENCATNRVQKFHRAIQSFLKQKYLDTELIVISDGCQITINICENDYNSYTNIKLIKVPKQVTFAGITRQLGINQASGKVVCFLDTDDFIGKNHILNIANQFDNNIDWVFWDDYVVMLNRLEERETYFQYGHCGTSTIAYRKKLNISWEDCNGYGHDFKFISQLTNYGKVKKIIGCEYYCCHVPNYTDV</sequence>
<protein>
    <submittedName>
        <fullName evidence="2">Glycosyltransferase family 2 protein</fullName>
    </submittedName>
</protein>
<dbReference type="PANTHER" id="PTHR22916">
    <property type="entry name" value="GLYCOSYLTRANSFERASE"/>
    <property type="match status" value="1"/>
</dbReference>
<feature type="domain" description="Glycosyltransferase 2-like" evidence="1">
    <location>
        <begin position="18"/>
        <end position="123"/>
    </location>
</feature>
<dbReference type="Pfam" id="PF00535">
    <property type="entry name" value="Glycos_transf_2"/>
    <property type="match status" value="1"/>
</dbReference>
<keyword evidence="3" id="KW-1185">Reference proteome</keyword>
<dbReference type="InterPro" id="IPR029044">
    <property type="entry name" value="Nucleotide-diphossugar_trans"/>
</dbReference>
<dbReference type="Proteomes" id="UP000295706">
    <property type="component" value="Unassembled WGS sequence"/>
</dbReference>
<dbReference type="SUPFAM" id="SSF53448">
    <property type="entry name" value="Nucleotide-diphospho-sugar transferases"/>
    <property type="match status" value="1"/>
</dbReference>
<accession>A0A4R4KBU3</accession>
<evidence type="ECO:0000313" key="3">
    <source>
        <dbReference type="Proteomes" id="UP000295706"/>
    </source>
</evidence>
<dbReference type="CDD" id="cd00761">
    <property type="entry name" value="Glyco_tranf_GTA_type"/>
    <property type="match status" value="1"/>
</dbReference>
<comment type="caution">
    <text evidence="2">The sequence shown here is derived from an EMBL/GenBank/DDBJ whole genome shotgun (WGS) entry which is preliminary data.</text>
</comment>
<reference evidence="2 3" key="1">
    <citation type="submission" date="2019-02" db="EMBL/GenBank/DDBJ databases">
        <title>Arundinibacter roseus gen. nov., sp. nov., a new member of the family Cytophagaceae.</title>
        <authorList>
            <person name="Szuroczki S."/>
            <person name="Khayer B."/>
            <person name="Sproer C."/>
            <person name="Toumi M."/>
            <person name="Szabo A."/>
            <person name="Felfoldi T."/>
            <person name="Schumann P."/>
            <person name="Toth E."/>
        </authorList>
    </citation>
    <scope>NUCLEOTIDE SEQUENCE [LARGE SCALE GENOMIC DNA]</scope>
    <source>
        <strain evidence="2 3">DMA-k-7a</strain>
    </source>
</reference>
<dbReference type="EMBL" id="SMJU01000006">
    <property type="protein sequence ID" value="TDB65300.1"/>
    <property type="molecule type" value="Genomic_DNA"/>
</dbReference>
<keyword evidence="2" id="KW-0808">Transferase</keyword>
<dbReference type="PANTHER" id="PTHR22916:SF3">
    <property type="entry name" value="UDP-GLCNAC:BETAGAL BETA-1,3-N-ACETYLGLUCOSAMINYLTRANSFERASE-LIKE PROTEIN 1"/>
    <property type="match status" value="1"/>
</dbReference>
<dbReference type="GO" id="GO:0016758">
    <property type="term" value="F:hexosyltransferase activity"/>
    <property type="evidence" value="ECO:0007669"/>
    <property type="project" value="UniProtKB-ARBA"/>
</dbReference>
<proteinExistence type="predicted"/>
<gene>
    <name evidence="2" type="ORF">EZE20_11415</name>
</gene>